<dbReference type="PANTHER" id="PTHR10622">
    <property type="entry name" value="HET DOMAIN-CONTAINING PROTEIN"/>
    <property type="match status" value="1"/>
</dbReference>
<organism evidence="3 4">
    <name type="scientific">Ganoderma sinense ZZ0214-1</name>
    <dbReference type="NCBI Taxonomy" id="1077348"/>
    <lineage>
        <taxon>Eukaryota</taxon>
        <taxon>Fungi</taxon>
        <taxon>Dikarya</taxon>
        <taxon>Basidiomycota</taxon>
        <taxon>Agaricomycotina</taxon>
        <taxon>Agaricomycetes</taxon>
        <taxon>Polyporales</taxon>
        <taxon>Polyporaceae</taxon>
        <taxon>Ganoderma</taxon>
    </lineage>
</organism>
<dbReference type="STRING" id="1077348.A0A2G8RXU3"/>
<feature type="compositionally biased region" description="Low complexity" evidence="1">
    <location>
        <begin position="632"/>
        <end position="648"/>
    </location>
</feature>
<protein>
    <recommendedName>
        <fullName evidence="2">Heterokaryon incompatibility domain-containing protein</fullName>
    </recommendedName>
</protein>
<dbReference type="InterPro" id="IPR010730">
    <property type="entry name" value="HET"/>
</dbReference>
<feature type="domain" description="Heterokaryon incompatibility" evidence="2">
    <location>
        <begin position="24"/>
        <end position="118"/>
    </location>
</feature>
<comment type="caution">
    <text evidence="3">The sequence shown here is derived from an EMBL/GenBank/DDBJ whole genome shotgun (WGS) entry which is preliminary data.</text>
</comment>
<dbReference type="Proteomes" id="UP000230002">
    <property type="component" value="Unassembled WGS sequence"/>
</dbReference>
<dbReference type="OrthoDB" id="2749026at2759"/>
<dbReference type="AlphaFoldDB" id="A0A2G8RXU3"/>
<sequence length="823" mass="92524">MWLLSTDRAELYYFPRNFDAAGGYAILSHTWGEDEQTLQEVRAIGERCRASGTNPRDDLELAAKIRQCCITAEKYGYRWVWIDSCCIDKTSSSELSEAINSMFRWYKEAEVCFAYLADVSRYWVLDAPGSAFRRSRWHTRGWTLQELIAPDFLIFLSNDWCELGNRAGLAGLLQEITGVPVGVLTGVDKPAEYSVSIRMSWASRRKTTRVEDEAYCLMGLFGVSLPTNYGEGKHAFIRLQYEIMQHNSDMSLFTFGGPIWQGDSPIFHPEEKVNHAWKYLMADSPREFDYGFLYVPDLGRHATQQYPPPIYSQTAGPFNSVELPRVAVTSYGVKLRLPIYEANGITIAVMLCEGSYGRYFGLFLTRDRWGSDPTRPRYFTGCACTKPFLGPSKLVARIADLGEDLYNYNLTFNRKPVKALWRTIYVVPTAYDLDSRSSTTPSLSINCNPASRFRAPRWLIARFTALQFEVEQIEDTDMLQTLQFTRNGKARIYVSLGSCTLHRRRDPSQPPLLWAKVDGLSSHAAINLSTFTHSCYHDHIDSESWRTRSKTFGDADRAVRLSLTPSSSSTSDHTYVIHLELFGRIFEHMLREEGVPSLFPSLVDLERDLRRRAPRYPVTSSHPLQFPAEIGTSTTSSRSPSPNSTTISTPPPSPSRPSVPNRPADTRTIQDRNREAPVPRPPLRDHTDPQTDIVDTFFDMSLGAPPGQLDAISLFPHETSRREIGIEQVQRAAEQGRVQHHIVPPLNVVLDGAGNGVRGHMQGGVPWVAGVGPSRAPQPSSFPLPRLLHPSSHNGLAPQPQPQVLDNGRGGYLLQTAMRAVDK</sequence>
<dbReference type="EMBL" id="AYKW01000045">
    <property type="protein sequence ID" value="PIL26307.1"/>
    <property type="molecule type" value="Genomic_DNA"/>
</dbReference>
<feature type="region of interest" description="Disordered" evidence="1">
    <location>
        <begin position="616"/>
        <end position="691"/>
    </location>
</feature>
<reference evidence="3 4" key="1">
    <citation type="journal article" date="2015" name="Sci. Rep.">
        <title>Chromosome-level genome map provides insights into diverse defense mechanisms in the medicinal fungus Ganoderma sinense.</title>
        <authorList>
            <person name="Zhu Y."/>
            <person name="Xu J."/>
            <person name="Sun C."/>
            <person name="Zhou S."/>
            <person name="Xu H."/>
            <person name="Nelson D.R."/>
            <person name="Qian J."/>
            <person name="Song J."/>
            <person name="Luo H."/>
            <person name="Xiang L."/>
            <person name="Li Y."/>
            <person name="Xu Z."/>
            <person name="Ji A."/>
            <person name="Wang L."/>
            <person name="Lu S."/>
            <person name="Hayward A."/>
            <person name="Sun W."/>
            <person name="Li X."/>
            <person name="Schwartz D.C."/>
            <person name="Wang Y."/>
            <person name="Chen S."/>
        </authorList>
    </citation>
    <scope>NUCLEOTIDE SEQUENCE [LARGE SCALE GENOMIC DNA]</scope>
    <source>
        <strain evidence="3 4">ZZ0214-1</strain>
    </source>
</reference>
<proteinExistence type="predicted"/>
<dbReference type="Pfam" id="PF06985">
    <property type="entry name" value="HET"/>
    <property type="match status" value="1"/>
</dbReference>
<evidence type="ECO:0000313" key="3">
    <source>
        <dbReference type="EMBL" id="PIL26307.1"/>
    </source>
</evidence>
<dbReference type="PANTHER" id="PTHR10622:SF10">
    <property type="entry name" value="HET DOMAIN-CONTAINING PROTEIN"/>
    <property type="match status" value="1"/>
</dbReference>
<feature type="region of interest" description="Disordered" evidence="1">
    <location>
        <begin position="774"/>
        <end position="809"/>
    </location>
</feature>
<feature type="compositionally biased region" description="Basic and acidic residues" evidence="1">
    <location>
        <begin position="664"/>
        <end position="689"/>
    </location>
</feature>
<evidence type="ECO:0000256" key="1">
    <source>
        <dbReference type="SAM" id="MobiDB-lite"/>
    </source>
</evidence>
<accession>A0A2G8RXU3</accession>
<keyword evidence="4" id="KW-1185">Reference proteome</keyword>
<evidence type="ECO:0000259" key="2">
    <source>
        <dbReference type="Pfam" id="PF06985"/>
    </source>
</evidence>
<evidence type="ECO:0000313" key="4">
    <source>
        <dbReference type="Proteomes" id="UP000230002"/>
    </source>
</evidence>
<name>A0A2G8RXU3_9APHY</name>
<gene>
    <name evidence="3" type="ORF">GSI_12063</name>
</gene>